<feature type="transmembrane region" description="Helical" evidence="2">
    <location>
        <begin position="29"/>
        <end position="52"/>
    </location>
</feature>
<feature type="compositionally biased region" description="Low complexity" evidence="1">
    <location>
        <begin position="211"/>
        <end position="243"/>
    </location>
</feature>
<feature type="compositionally biased region" description="Basic and acidic residues" evidence="1">
    <location>
        <begin position="748"/>
        <end position="757"/>
    </location>
</feature>
<accession>A0A367FE09</accession>
<reference evidence="3 4" key="1">
    <citation type="submission" date="2018-06" db="EMBL/GenBank/DDBJ databases">
        <title>Sphaerisporangium craniellae sp. nov., isolated from a marine sponge in the South China Sea.</title>
        <authorList>
            <person name="Li L."/>
        </authorList>
    </citation>
    <scope>NUCLEOTIDE SEQUENCE [LARGE SCALE GENOMIC DNA]</scope>
    <source>
        <strain evidence="3 4">CCTCC AA 208026</strain>
    </source>
</reference>
<feature type="transmembrane region" description="Helical" evidence="2">
    <location>
        <begin position="64"/>
        <end position="92"/>
    </location>
</feature>
<keyword evidence="2" id="KW-0472">Membrane</keyword>
<evidence type="ECO:0000313" key="3">
    <source>
        <dbReference type="EMBL" id="RCG27925.1"/>
    </source>
</evidence>
<feature type="compositionally biased region" description="Low complexity" evidence="1">
    <location>
        <begin position="615"/>
        <end position="633"/>
    </location>
</feature>
<feature type="compositionally biased region" description="Low complexity" evidence="1">
    <location>
        <begin position="354"/>
        <end position="368"/>
    </location>
</feature>
<evidence type="ECO:0000256" key="2">
    <source>
        <dbReference type="SAM" id="Phobius"/>
    </source>
</evidence>
<evidence type="ECO:0000313" key="4">
    <source>
        <dbReference type="Proteomes" id="UP000253094"/>
    </source>
</evidence>
<organism evidence="3 4">
    <name type="scientific">Sphaerisporangium album</name>
    <dbReference type="NCBI Taxonomy" id="509200"/>
    <lineage>
        <taxon>Bacteria</taxon>
        <taxon>Bacillati</taxon>
        <taxon>Actinomycetota</taxon>
        <taxon>Actinomycetes</taxon>
        <taxon>Streptosporangiales</taxon>
        <taxon>Streptosporangiaceae</taxon>
        <taxon>Sphaerisporangium</taxon>
    </lineage>
</organism>
<feature type="region of interest" description="Disordered" evidence="1">
    <location>
        <begin position="135"/>
        <end position="776"/>
    </location>
</feature>
<feature type="compositionally biased region" description="Low complexity" evidence="1">
    <location>
        <begin position="443"/>
        <end position="457"/>
    </location>
</feature>
<dbReference type="AlphaFoldDB" id="A0A367FE09"/>
<dbReference type="Proteomes" id="UP000253094">
    <property type="component" value="Unassembled WGS sequence"/>
</dbReference>
<dbReference type="EMBL" id="QOIL01000015">
    <property type="protein sequence ID" value="RCG27925.1"/>
    <property type="molecule type" value="Genomic_DNA"/>
</dbReference>
<keyword evidence="4" id="KW-1185">Reference proteome</keyword>
<feature type="compositionally biased region" description="Polar residues" evidence="1">
    <location>
        <begin position="392"/>
        <end position="421"/>
    </location>
</feature>
<feature type="transmembrane region" description="Helical" evidence="2">
    <location>
        <begin position="98"/>
        <end position="119"/>
    </location>
</feature>
<keyword evidence="2" id="KW-1133">Transmembrane helix</keyword>
<comment type="caution">
    <text evidence="3">The sequence shown here is derived from an EMBL/GenBank/DDBJ whole genome shotgun (WGS) entry which is preliminary data.</text>
</comment>
<feature type="compositionally biased region" description="Gly residues" evidence="1">
    <location>
        <begin position="174"/>
        <end position="202"/>
    </location>
</feature>
<feature type="compositionally biased region" description="Polar residues" evidence="1">
    <location>
        <begin position="334"/>
        <end position="352"/>
    </location>
</feature>
<feature type="compositionally biased region" description="Polar residues" evidence="1">
    <location>
        <begin position="512"/>
        <end position="522"/>
    </location>
</feature>
<proteinExistence type="predicted"/>
<name>A0A367FE09_9ACTN</name>
<keyword evidence="2" id="KW-0812">Transmembrane</keyword>
<feature type="compositionally biased region" description="Low complexity" evidence="1">
    <location>
        <begin position="312"/>
        <end position="333"/>
    </location>
</feature>
<protein>
    <submittedName>
        <fullName evidence="3">Uncharacterized protein</fullName>
    </submittedName>
</protein>
<sequence length="776" mass="79334">MLAVVCVSVLTGAWDLIIGADGVPFATQSALVLFTLISPVNVALAVGAVVLATRFGEPLGRARLVNLIAAAALALATLLGLVALVGVLVGGAGLLHNLLSGLPVLALAAVGTVYLFSVLPPAAPSAARPAQEAFGARPGEYGPQPGFAGQPGTGGFVPPQGPGGEHFVPPHGPQGDGAYGPQGDGAFGPHGDKGAYGPGGQPSYGPPPQNANGFSGAPGNAPASAPSAPSASMSAPAPASALPALPPGPHAPQQGYGPDGRPAESQPRHGSPEPYQPQYAAQGEQYPAPAGEQRYPAEQPYAGSGYPVPGDQQFAPRPEQQFAQQAAPSFAQQSDPSFAQQSDPSFAQQSDPSFAPQAEQPFAPQAEPRFGGQPQPSYAAAGEPGGDPYGLQHSQPLETYTPTVRQENSYSPQADAQQPPSTGAFGRPSASVYAPQPSAPSHASGSYAPQAPSPYAAQGGGEFGNADAFTTGARQALPSEPLTAPTPADQAPQQSGAFGRTGPQVSPLDPSYGQTGPQTSPLDKTYGLPPQDQGSSYGQTGQRDQGAGYGQPSPLDPGYGQTAPQVSPLDAPSPYAPTGPQTSPLDAAPSYGGYSSDYGLPEPSPLYAEGTDPRQQQLAQAYQQAQSYQQSQSGTPESGEYPGTGTHPVRTPDYNSYGASPFGHPQMPADTTAYSRPAAESQPYPAPQDQAYQPGRSTWEDPPAERTVRFDPKAAYQKDPLNAPLPPGMDQGRADEAIAPTAIYAPDRSARPEESPGRDQTGSGVDQGAPWYGSDR</sequence>
<feature type="compositionally biased region" description="Basic and acidic residues" evidence="1">
    <location>
        <begin position="703"/>
        <end position="712"/>
    </location>
</feature>
<feature type="compositionally biased region" description="Polar residues" evidence="1">
    <location>
        <begin position="532"/>
        <end position="543"/>
    </location>
</feature>
<evidence type="ECO:0000256" key="1">
    <source>
        <dbReference type="SAM" id="MobiDB-lite"/>
    </source>
</evidence>
<gene>
    <name evidence="3" type="ORF">DQ384_25755</name>
</gene>